<dbReference type="EMBL" id="BGPR01000004">
    <property type="protein sequence ID" value="GBL73630.1"/>
    <property type="molecule type" value="Genomic_DNA"/>
</dbReference>
<dbReference type="InterPro" id="IPR008042">
    <property type="entry name" value="Retrotrans_Pao"/>
</dbReference>
<sequence>MQWLDELKELSKIKIPGVWGTADHWTLHVFCDASLDAYAAAIFLSSDNQGEIILRFVGSKYLVSPLKRLTIPRLELLACLLGARFAKYIVEAFDIPSKALTFWSDSTTAISWIQ</sequence>
<evidence type="ECO:0008006" key="3">
    <source>
        <dbReference type="Google" id="ProtNLM"/>
    </source>
</evidence>
<protein>
    <recommendedName>
        <fullName evidence="3">Reverse transcriptase/retrotransposon-derived protein RNase H-like domain-containing protein</fullName>
    </recommendedName>
</protein>
<reference evidence="1 2" key="1">
    <citation type="journal article" date="2019" name="Sci. Rep.">
        <title>Orb-weaving spider Araneus ventricosus genome elucidates the spidroin gene catalogue.</title>
        <authorList>
            <person name="Kono N."/>
            <person name="Nakamura H."/>
            <person name="Ohtoshi R."/>
            <person name="Moran D.A.P."/>
            <person name="Shinohara A."/>
            <person name="Yoshida Y."/>
            <person name="Fujiwara M."/>
            <person name="Mori M."/>
            <person name="Tomita M."/>
            <person name="Arakawa K."/>
        </authorList>
    </citation>
    <scope>NUCLEOTIDE SEQUENCE [LARGE SCALE GENOMIC DNA]</scope>
</reference>
<dbReference type="Pfam" id="PF05380">
    <property type="entry name" value="Peptidase_A17"/>
    <property type="match status" value="1"/>
</dbReference>
<dbReference type="OrthoDB" id="5983986at2759"/>
<gene>
    <name evidence="1" type="ORF">AVEN_230636_1</name>
</gene>
<name>A0A4Y2A1T2_ARAVE</name>
<evidence type="ECO:0000313" key="1">
    <source>
        <dbReference type="EMBL" id="GBL73630.1"/>
    </source>
</evidence>
<dbReference type="AlphaFoldDB" id="A0A4Y2A1T2"/>
<dbReference type="PANTHER" id="PTHR47331">
    <property type="entry name" value="PHD-TYPE DOMAIN-CONTAINING PROTEIN"/>
    <property type="match status" value="1"/>
</dbReference>
<organism evidence="1 2">
    <name type="scientific">Araneus ventricosus</name>
    <name type="common">Orbweaver spider</name>
    <name type="synonym">Epeira ventricosa</name>
    <dbReference type="NCBI Taxonomy" id="182803"/>
    <lineage>
        <taxon>Eukaryota</taxon>
        <taxon>Metazoa</taxon>
        <taxon>Ecdysozoa</taxon>
        <taxon>Arthropoda</taxon>
        <taxon>Chelicerata</taxon>
        <taxon>Arachnida</taxon>
        <taxon>Araneae</taxon>
        <taxon>Araneomorphae</taxon>
        <taxon>Entelegynae</taxon>
        <taxon>Araneoidea</taxon>
        <taxon>Araneidae</taxon>
        <taxon>Araneus</taxon>
    </lineage>
</organism>
<keyword evidence="2" id="KW-1185">Reference proteome</keyword>
<accession>A0A4Y2A1T2</accession>
<dbReference type="Proteomes" id="UP000499080">
    <property type="component" value="Unassembled WGS sequence"/>
</dbReference>
<comment type="caution">
    <text evidence="1">The sequence shown here is derived from an EMBL/GenBank/DDBJ whole genome shotgun (WGS) entry which is preliminary data.</text>
</comment>
<evidence type="ECO:0000313" key="2">
    <source>
        <dbReference type="Proteomes" id="UP000499080"/>
    </source>
</evidence>
<proteinExistence type="predicted"/>